<accession>A0A0M2UW40</accession>
<dbReference type="AlphaFoldDB" id="A0A0M2UW40"/>
<reference evidence="2 3" key="1">
    <citation type="journal article" date="2013" name="BMC Microbiol.">
        <title>Identification of the type II cytochrome c maturation pathway in anammox bacteria by comparative genomics.</title>
        <authorList>
            <person name="Ferousi C."/>
            <person name="Speth D.R."/>
            <person name="Reimann J."/>
            <person name="Op den Camp H.J."/>
            <person name="Allen J.W."/>
            <person name="Keltjens J.T."/>
            <person name="Jetten M.S."/>
        </authorList>
    </citation>
    <scope>NUCLEOTIDE SEQUENCE [LARGE SCALE GENOMIC DNA]</scope>
    <source>
        <strain evidence="2">RU1</strain>
    </source>
</reference>
<dbReference type="Proteomes" id="UP000034954">
    <property type="component" value="Unassembled WGS sequence"/>
</dbReference>
<keyword evidence="3" id="KW-1185">Reference proteome</keyword>
<sequence length="50" mass="5911">MWDNLCGCGMDIMAVYNYDKARLLRFTRNDRRKNDFPPAMTGEREVSHSQ</sequence>
<dbReference type="EMBL" id="LAQJ01000155">
    <property type="protein sequence ID" value="KKO19790.1"/>
    <property type="molecule type" value="Genomic_DNA"/>
</dbReference>
<feature type="region of interest" description="Disordered" evidence="1">
    <location>
        <begin position="31"/>
        <end position="50"/>
    </location>
</feature>
<proteinExistence type="predicted"/>
<gene>
    <name evidence="2" type="ORF">BROFUL_01517</name>
</gene>
<evidence type="ECO:0000313" key="2">
    <source>
        <dbReference type="EMBL" id="KKO19790.1"/>
    </source>
</evidence>
<evidence type="ECO:0000313" key="3">
    <source>
        <dbReference type="Proteomes" id="UP000034954"/>
    </source>
</evidence>
<protein>
    <submittedName>
        <fullName evidence="2">Uncharacterized protein</fullName>
    </submittedName>
</protein>
<comment type="caution">
    <text evidence="2">The sequence shown here is derived from an EMBL/GenBank/DDBJ whole genome shotgun (WGS) entry which is preliminary data.</text>
</comment>
<name>A0A0M2UW40_9BACT</name>
<evidence type="ECO:0000256" key="1">
    <source>
        <dbReference type="SAM" id="MobiDB-lite"/>
    </source>
</evidence>
<organism evidence="2 3">
    <name type="scientific">Candidatus Brocadia fulgida</name>
    <dbReference type="NCBI Taxonomy" id="380242"/>
    <lineage>
        <taxon>Bacteria</taxon>
        <taxon>Pseudomonadati</taxon>
        <taxon>Planctomycetota</taxon>
        <taxon>Candidatus Brocadiia</taxon>
        <taxon>Candidatus Brocadiales</taxon>
        <taxon>Candidatus Brocadiaceae</taxon>
        <taxon>Candidatus Brocadia</taxon>
    </lineage>
</organism>